<comment type="catalytic activity">
    <reaction evidence="8">
        <text>a quaternary ammonium(out) + ATP + H2O = a quaternary ammonium(in) + ADP + phosphate + H(+)</text>
        <dbReference type="Rhea" id="RHEA:11036"/>
        <dbReference type="ChEBI" id="CHEBI:15377"/>
        <dbReference type="ChEBI" id="CHEBI:15378"/>
        <dbReference type="ChEBI" id="CHEBI:30616"/>
        <dbReference type="ChEBI" id="CHEBI:35267"/>
        <dbReference type="ChEBI" id="CHEBI:43474"/>
        <dbReference type="ChEBI" id="CHEBI:456216"/>
    </reaction>
</comment>
<name>A0A9D3AXI7_9FIRM</name>
<feature type="domain" description="ABC transporter" evidence="9">
    <location>
        <begin position="29"/>
        <end position="265"/>
    </location>
</feature>
<evidence type="ECO:0000256" key="2">
    <source>
        <dbReference type="ARBA" id="ARBA00022448"/>
    </source>
</evidence>
<dbReference type="GO" id="GO:0005886">
    <property type="term" value="C:plasma membrane"/>
    <property type="evidence" value="ECO:0007669"/>
    <property type="project" value="UniProtKB-SubCell"/>
</dbReference>
<evidence type="ECO:0000259" key="10">
    <source>
        <dbReference type="PROSITE" id="PS51371"/>
    </source>
</evidence>
<dbReference type="GO" id="GO:0005524">
    <property type="term" value="F:ATP binding"/>
    <property type="evidence" value="ECO:0007669"/>
    <property type="project" value="UniProtKB-UniRule"/>
</dbReference>
<dbReference type="OrthoDB" id="9802264at2"/>
<dbReference type="SUPFAM" id="SSF52540">
    <property type="entry name" value="P-loop containing nucleoside triphosphate hydrolases"/>
    <property type="match status" value="1"/>
</dbReference>
<comment type="similarity">
    <text evidence="1 8">Belongs to the ABC transporter superfamily.</text>
</comment>
<comment type="caution">
    <text evidence="11">The sequence shown here is derived from an EMBL/GenBank/DDBJ whole genome shotgun (WGS) entry which is preliminary data.</text>
</comment>
<keyword evidence="3 8" id="KW-0547">Nucleotide-binding</keyword>
<protein>
    <recommendedName>
        <fullName evidence="8">Quaternary amine transport ATP-binding protein</fullName>
        <ecNumber evidence="8">7.6.2.9</ecNumber>
    </recommendedName>
</protein>
<evidence type="ECO:0000256" key="3">
    <source>
        <dbReference type="ARBA" id="ARBA00022741"/>
    </source>
</evidence>
<dbReference type="EMBL" id="LSRS01000003">
    <property type="protein sequence ID" value="KAF1085092.1"/>
    <property type="molecule type" value="Genomic_DNA"/>
</dbReference>
<keyword evidence="12" id="KW-1185">Reference proteome</keyword>
<sequence length="390" mass="43981">MTVKLQVEGLTKIFGHNPRAMLEKIEQGLTKETILKEFGHTVGINQVSFMVNEGEIFVIMGLSGSGKSTLIRCLNLLNRPTAGKIKVDGEDIVKYDGKKLKAYRQHKVAMVFQHFGLFTHRKVIDNVAYGLEIRRVSPTKRREMAQKAIDIVGLNGWEEMYPNELSGGMQQRVGLARALATDPEILLMDEPFSALDPLIRREMQQELLDIQARLKKTIIFISHDINEAFKLGDRVAIMKDGVIEQLGTPEEILAQPKNNYIKTFVQDIDRSKILQAKNIMVRPNALVSLKDGLKVAIKEMEQAGISSIFVLDQERRLQGLVTIDDALKALKEHRQIKDILQHTYSTTGPETYMNELIQIATETKYPIAVINDEQKLLGIIARVTVLSNLV</sequence>
<keyword evidence="6 7" id="KW-0129">CBS domain</keyword>
<dbReference type="GO" id="GO:0031460">
    <property type="term" value="P:glycine betaine transport"/>
    <property type="evidence" value="ECO:0007669"/>
    <property type="project" value="InterPro"/>
</dbReference>
<dbReference type="InterPro" id="IPR046342">
    <property type="entry name" value="CBS_dom_sf"/>
</dbReference>
<dbReference type="RefSeq" id="WP_161821607.1">
    <property type="nucleotide sequence ID" value="NZ_LSRS01000003.1"/>
</dbReference>
<accession>A0A9D3AXI7</accession>
<evidence type="ECO:0000259" key="9">
    <source>
        <dbReference type="PROSITE" id="PS50893"/>
    </source>
</evidence>
<dbReference type="Pfam" id="PF00571">
    <property type="entry name" value="CBS"/>
    <property type="match status" value="1"/>
</dbReference>
<dbReference type="InterPro" id="IPR003593">
    <property type="entry name" value="AAA+_ATPase"/>
</dbReference>
<evidence type="ECO:0000256" key="8">
    <source>
        <dbReference type="RuleBase" id="RU369116"/>
    </source>
</evidence>
<proteinExistence type="inferred from homology"/>
<keyword evidence="8" id="KW-0472">Membrane</keyword>
<keyword evidence="5" id="KW-0029">Amino-acid transport</keyword>
<dbReference type="PROSITE" id="PS50893">
    <property type="entry name" value="ABC_TRANSPORTER_2"/>
    <property type="match status" value="1"/>
</dbReference>
<dbReference type="GO" id="GO:0015418">
    <property type="term" value="F:ABC-type quaternary ammonium compound transporting activity"/>
    <property type="evidence" value="ECO:0007669"/>
    <property type="project" value="UniProtKB-EC"/>
</dbReference>
<dbReference type="SMART" id="SM00116">
    <property type="entry name" value="CBS"/>
    <property type="match status" value="2"/>
</dbReference>
<evidence type="ECO:0000256" key="6">
    <source>
        <dbReference type="ARBA" id="ARBA00023122"/>
    </source>
</evidence>
<dbReference type="Pfam" id="PF00005">
    <property type="entry name" value="ABC_tran"/>
    <property type="match status" value="1"/>
</dbReference>
<evidence type="ECO:0000256" key="5">
    <source>
        <dbReference type="ARBA" id="ARBA00022970"/>
    </source>
</evidence>
<evidence type="ECO:0000313" key="11">
    <source>
        <dbReference type="EMBL" id="KAF1085092.1"/>
    </source>
</evidence>
<dbReference type="Gene3D" id="3.10.580.10">
    <property type="entry name" value="CBS-domain"/>
    <property type="match status" value="1"/>
</dbReference>
<dbReference type="InterPro" id="IPR003439">
    <property type="entry name" value="ABC_transporter-like_ATP-bd"/>
</dbReference>
<dbReference type="PANTHER" id="PTHR43869">
    <property type="entry name" value="GLYCINE BETAINE/PROLINE BETAINE TRANSPORT SYSTEM ATP-BINDING PROTEIN PROV"/>
    <property type="match status" value="1"/>
</dbReference>
<gene>
    <name evidence="11" type="primary">opuAA_1</name>
    <name evidence="11" type="ORF">SPSYN_01228</name>
</gene>
<reference evidence="11" key="1">
    <citation type="submission" date="2016-02" db="EMBL/GenBank/DDBJ databases">
        <title>Draft Genome Sequence of Sporotomaculum syntrophicum Strain FB, a Syntrophic Benzoate Degrader.</title>
        <authorList>
            <person name="Nobu M.K."/>
            <person name="Narihiro T."/>
            <person name="Qiu Y.-L."/>
            <person name="Ohashi A."/>
            <person name="Liu W.-T."/>
            <person name="Yuji S."/>
        </authorList>
    </citation>
    <scope>NUCLEOTIDE SEQUENCE</scope>
    <source>
        <strain evidence="11">FB</strain>
    </source>
</reference>
<dbReference type="InterPro" id="IPR000644">
    <property type="entry name" value="CBS_dom"/>
</dbReference>
<comment type="subunit">
    <text evidence="8">The complex is probably composed of two ATP-binding proteins, two transmembrane proteins and a solute-binding protein.</text>
</comment>
<dbReference type="CDD" id="cd03294">
    <property type="entry name" value="ABC_Pro_Gly_Betaine"/>
    <property type="match status" value="1"/>
</dbReference>
<evidence type="ECO:0000256" key="4">
    <source>
        <dbReference type="ARBA" id="ARBA00022840"/>
    </source>
</evidence>
<dbReference type="GO" id="GO:0016887">
    <property type="term" value="F:ATP hydrolysis activity"/>
    <property type="evidence" value="ECO:0007669"/>
    <property type="project" value="UniProtKB-UniRule"/>
</dbReference>
<dbReference type="EC" id="7.6.2.9" evidence="8"/>
<dbReference type="SUPFAM" id="SSF54631">
    <property type="entry name" value="CBS-domain pair"/>
    <property type="match status" value="1"/>
</dbReference>
<evidence type="ECO:0000256" key="7">
    <source>
        <dbReference type="PROSITE-ProRule" id="PRU00703"/>
    </source>
</evidence>
<dbReference type="PANTHER" id="PTHR43869:SF1">
    <property type="entry name" value="GLYCINE BETAINE_PROLINE BETAINE TRANSPORT SYSTEM ATP-BINDING PROTEIN PROV"/>
    <property type="match status" value="1"/>
</dbReference>
<dbReference type="SMART" id="SM00382">
    <property type="entry name" value="AAA"/>
    <property type="match status" value="1"/>
</dbReference>
<dbReference type="Gene3D" id="3.40.50.300">
    <property type="entry name" value="P-loop containing nucleotide triphosphate hydrolases"/>
    <property type="match status" value="1"/>
</dbReference>
<dbReference type="InterPro" id="IPR051921">
    <property type="entry name" value="ABC_osmolyte_uptake_ATP-bind"/>
</dbReference>
<dbReference type="InterPro" id="IPR017871">
    <property type="entry name" value="ABC_transporter-like_CS"/>
</dbReference>
<dbReference type="GO" id="GO:0006970">
    <property type="term" value="P:response to osmotic stress"/>
    <property type="evidence" value="ECO:0007669"/>
    <property type="project" value="UniProtKB-ARBA"/>
</dbReference>
<evidence type="ECO:0000256" key="1">
    <source>
        <dbReference type="ARBA" id="ARBA00005417"/>
    </source>
</evidence>
<dbReference type="FunFam" id="3.40.50.300:FF:000201">
    <property type="entry name" value="Glycine betaine/L-proline ABC transporter ATP-binding protein"/>
    <property type="match status" value="1"/>
</dbReference>
<feature type="domain" description="CBS" evidence="10">
    <location>
        <begin position="280"/>
        <end position="336"/>
    </location>
</feature>
<comment type="subcellular location">
    <subcellularLocation>
        <location evidence="8">Cell inner membrane</location>
        <topology evidence="8">Peripheral membrane protein</topology>
    </subcellularLocation>
</comment>
<dbReference type="Proteomes" id="UP000798488">
    <property type="component" value="Unassembled WGS sequence"/>
</dbReference>
<keyword evidence="8" id="KW-0997">Cell inner membrane</keyword>
<dbReference type="GO" id="GO:0006865">
    <property type="term" value="P:amino acid transport"/>
    <property type="evidence" value="ECO:0007669"/>
    <property type="project" value="UniProtKB-UniRule"/>
</dbReference>
<dbReference type="PROSITE" id="PS00211">
    <property type="entry name" value="ABC_TRANSPORTER_1"/>
    <property type="match status" value="1"/>
</dbReference>
<dbReference type="PROSITE" id="PS51371">
    <property type="entry name" value="CBS"/>
    <property type="match status" value="1"/>
</dbReference>
<dbReference type="InterPro" id="IPR005892">
    <property type="entry name" value="Gly-betaine_transp_ATP-bd"/>
</dbReference>
<evidence type="ECO:0000313" key="12">
    <source>
        <dbReference type="Proteomes" id="UP000798488"/>
    </source>
</evidence>
<keyword evidence="8" id="KW-1003">Cell membrane</keyword>
<keyword evidence="4 8" id="KW-0067">ATP-binding</keyword>
<dbReference type="InterPro" id="IPR027417">
    <property type="entry name" value="P-loop_NTPase"/>
</dbReference>
<dbReference type="NCBIfam" id="TIGR01186">
    <property type="entry name" value="proV"/>
    <property type="match status" value="1"/>
</dbReference>
<dbReference type="AlphaFoldDB" id="A0A9D3AXI7"/>
<keyword evidence="2 8" id="KW-0813">Transport</keyword>
<organism evidence="11 12">
    <name type="scientific">Sporotomaculum syntrophicum</name>
    <dbReference type="NCBI Taxonomy" id="182264"/>
    <lineage>
        <taxon>Bacteria</taxon>
        <taxon>Bacillati</taxon>
        <taxon>Bacillota</taxon>
        <taxon>Clostridia</taxon>
        <taxon>Eubacteriales</taxon>
        <taxon>Desulfallaceae</taxon>
        <taxon>Sporotomaculum</taxon>
    </lineage>
</organism>